<dbReference type="Proteomes" id="UP000218765">
    <property type="component" value="Chromosome"/>
</dbReference>
<dbReference type="GO" id="GO:0016757">
    <property type="term" value="F:glycosyltransferase activity"/>
    <property type="evidence" value="ECO:0007669"/>
    <property type="project" value="UniProtKB-KW"/>
</dbReference>
<dbReference type="InterPro" id="IPR051910">
    <property type="entry name" value="ComF/GntX_DNA_util-trans"/>
</dbReference>
<feature type="domain" description="Phosphoribosyltransferase" evidence="2">
    <location>
        <begin position="195"/>
        <end position="247"/>
    </location>
</feature>
<comment type="similarity">
    <text evidence="1">Belongs to the ComF/GntX family.</text>
</comment>
<protein>
    <submittedName>
        <fullName evidence="4">Putative amidophosphoribosyltransferase</fullName>
    </submittedName>
</protein>
<proteinExistence type="inferred from homology"/>
<reference evidence="4 5" key="1">
    <citation type="submission" date="2017-05" db="EMBL/GenBank/DDBJ databases">
        <title>Thiocyanate degradation by Thiohalobacter thiocyanaticus FOKN1.</title>
        <authorList>
            <person name="Oshiki M."/>
            <person name="Fukushima T."/>
            <person name="Kawano S."/>
            <person name="Nakagawa J."/>
        </authorList>
    </citation>
    <scope>NUCLEOTIDE SEQUENCE [LARGE SCALE GENOMIC DNA]</scope>
    <source>
        <strain evidence="4 5">FOKN1</strain>
    </source>
</reference>
<dbReference type="Gene3D" id="3.40.50.2020">
    <property type="match status" value="1"/>
</dbReference>
<dbReference type="KEGG" id="ttc:FOKN1_0041"/>
<keyword evidence="4" id="KW-0808">Transferase</keyword>
<dbReference type="SUPFAM" id="SSF53271">
    <property type="entry name" value="PRTase-like"/>
    <property type="match status" value="1"/>
</dbReference>
<dbReference type="Pfam" id="PF18912">
    <property type="entry name" value="DZR_2"/>
    <property type="match status" value="1"/>
</dbReference>
<sequence length="251" mass="28257">MIEGPGIIAFPTPIVNRQGRHMVNNWWNFIQFRLFPPTCILCHRPGAGELDLCAGCRAELPRPGPACRRCAEPLASDAGWVCGRCQRRPPAFDRTLTLFRYASPVDRLILDLKHHRRLANARLLGQLLHLAATDWPACDLLVPVPLHPRRQWRRGFNQSLEIARFAAHGLKLPLDSRRCRRLRCTDTQAELSARARRANVRGAFRAEGDWRGRRVAIIDDVMTTGATADALARALKARGALEVQVWVCARA</sequence>
<dbReference type="EMBL" id="AP018052">
    <property type="protein sequence ID" value="BAZ92446.1"/>
    <property type="molecule type" value="Genomic_DNA"/>
</dbReference>
<evidence type="ECO:0000256" key="1">
    <source>
        <dbReference type="ARBA" id="ARBA00008007"/>
    </source>
</evidence>
<evidence type="ECO:0000313" key="5">
    <source>
        <dbReference type="Proteomes" id="UP000218765"/>
    </source>
</evidence>
<organism evidence="4 5">
    <name type="scientific">Thiohalobacter thiocyanaticus</name>
    <dbReference type="NCBI Taxonomy" id="585455"/>
    <lineage>
        <taxon>Bacteria</taxon>
        <taxon>Pseudomonadati</taxon>
        <taxon>Pseudomonadota</taxon>
        <taxon>Gammaproteobacteria</taxon>
        <taxon>Thiohalobacterales</taxon>
        <taxon>Thiohalobacteraceae</taxon>
        <taxon>Thiohalobacter</taxon>
    </lineage>
</organism>
<keyword evidence="5" id="KW-1185">Reference proteome</keyword>
<accession>A0A1Z4VLG6</accession>
<dbReference type="PANTHER" id="PTHR47505">
    <property type="entry name" value="DNA UTILIZATION PROTEIN YHGH"/>
    <property type="match status" value="1"/>
</dbReference>
<dbReference type="CDD" id="cd06223">
    <property type="entry name" value="PRTases_typeI"/>
    <property type="match status" value="1"/>
</dbReference>
<feature type="domain" description="Double zinc ribbon" evidence="3">
    <location>
        <begin position="34"/>
        <end position="86"/>
    </location>
</feature>
<dbReference type="PANTHER" id="PTHR47505:SF1">
    <property type="entry name" value="DNA UTILIZATION PROTEIN YHGH"/>
    <property type="match status" value="1"/>
</dbReference>
<dbReference type="AlphaFoldDB" id="A0A1Z4VLG6"/>
<dbReference type="InterPro" id="IPR029057">
    <property type="entry name" value="PRTase-like"/>
</dbReference>
<dbReference type="InterPro" id="IPR044005">
    <property type="entry name" value="DZR_2"/>
</dbReference>
<gene>
    <name evidence="4" type="ORF">FOKN1_0041</name>
</gene>
<keyword evidence="4" id="KW-0328">Glycosyltransferase</keyword>
<name>A0A1Z4VLG6_9GAMM</name>
<evidence type="ECO:0000259" key="3">
    <source>
        <dbReference type="Pfam" id="PF18912"/>
    </source>
</evidence>
<evidence type="ECO:0000259" key="2">
    <source>
        <dbReference type="Pfam" id="PF00156"/>
    </source>
</evidence>
<evidence type="ECO:0000313" key="4">
    <source>
        <dbReference type="EMBL" id="BAZ92446.1"/>
    </source>
</evidence>
<dbReference type="Pfam" id="PF00156">
    <property type="entry name" value="Pribosyltran"/>
    <property type="match status" value="1"/>
</dbReference>
<dbReference type="InterPro" id="IPR000836">
    <property type="entry name" value="PRTase_dom"/>
</dbReference>